<dbReference type="InterPro" id="IPR057268">
    <property type="entry name" value="Ribosomal_L18"/>
</dbReference>
<dbReference type="NCBIfam" id="TIGR00060">
    <property type="entry name" value="L18_bact"/>
    <property type="match status" value="1"/>
</dbReference>
<evidence type="ECO:0000256" key="5">
    <source>
        <dbReference type="ARBA" id="ARBA00023274"/>
    </source>
</evidence>
<keyword evidence="5 7" id="KW-0687">Ribonucleoprotein</keyword>
<evidence type="ECO:0000313" key="9">
    <source>
        <dbReference type="Proteomes" id="UP000230007"/>
    </source>
</evidence>
<evidence type="ECO:0000256" key="1">
    <source>
        <dbReference type="ARBA" id="ARBA00007116"/>
    </source>
</evidence>
<sequence length="115" mass="12714">MIKKVLNKIRIRRAKRVRAKIVGTKERPRLSVFRSNRCLYVQLIDDARGETLISASTRGKKGTQANNVGAMLGKLLAGKAKEAGIKTVVLDRGKYAYHGKVKALAEALRENGIKI</sequence>
<dbReference type="EMBL" id="PCSK01000012">
    <property type="protein sequence ID" value="PIP46434.1"/>
    <property type="molecule type" value="Genomic_DNA"/>
</dbReference>
<name>A0A2H0AM18_9BACT</name>
<comment type="caution">
    <text evidence="8">The sequence shown here is derived from an EMBL/GenBank/DDBJ whole genome shotgun (WGS) entry which is preliminary data.</text>
</comment>
<dbReference type="GO" id="GO:0022625">
    <property type="term" value="C:cytosolic large ribosomal subunit"/>
    <property type="evidence" value="ECO:0007669"/>
    <property type="project" value="TreeGrafter"/>
</dbReference>
<evidence type="ECO:0000256" key="4">
    <source>
        <dbReference type="ARBA" id="ARBA00022980"/>
    </source>
</evidence>
<protein>
    <recommendedName>
        <fullName evidence="6 7">Large ribosomal subunit protein uL18</fullName>
    </recommendedName>
</protein>
<evidence type="ECO:0000256" key="7">
    <source>
        <dbReference type="HAMAP-Rule" id="MF_01337"/>
    </source>
</evidence>
<dbReference type="PANTHER" id="PTHR12899">
    <property type="entry name" value="39S RIBOSOMAL PROTEIN L18, MITOCHONDRIAL"/>
    <property type="match status" value="1"/>
</dbReference>
<reference evidence="8 9" key="1">
    <citation type="submission" date="2017-09" db="EMBL/GenBank/DDBJ databases">
        <title>Depth-based differentiation of microbial function through sediment-hosted aquifers and enrichment of novel symbionts in the deep terrestrial subsurface.</title>
        <authorList>
            <person name="Probst A.J."/>
            <person name="Ladd B."/>
            <person name="Jarett J.K."/>
            <person name="Geller-Mcgrath D.E."/>
            <person name="Sieber C.M."/>
            <person name="Emerson J.B."/>
            <person name="Anantharaman K."/>
            <person name="Thomas B.C."/>
            <person name="Malmstrom R."/>
            <person name="Stieglmeier M."/>
            <person name="Klingl A."/>
            <person name="Woyke T."/>
            <person name="Ryan C.M."/>
            <person name="Banfield J.F."/>
        </authorList>
    </citation>
    <scope>NUCLEOTIDE SEQUENCE [LARGE SCALE GENOMIC DNA]</scope>
    <source>
        <strain evidence="8">CG23_combo_of_CG06-09_8_20_14_all_42_19</strain>
    </source>
</reference>
<dbReference type="GO" id="GO:0006412">
    <property type="term" value="P:translation"/>
    <property type="evidence" value="ECO:0007669"/>
    <property type="project" value="UniProtKB-UniRule"/>
</dbReference>
<dbReference type="InterPro" id="IPR004389">
    <property type="entry name" value="Ribosomal_uL18_bac-type"/>
</dbReference>
<evidence type="ECO:0000256" key="2">
    <source>
        <dbReference type="ARBA" id="ARBA00022730"/>
    </source>
</evidence>
<keyword evidence="4 7" id="KW-0689">Ribosomal protein</keyword>
<comment type="subunit">
    <text evidence="7">Part of the 50S ribosomal subunit; part of the 5S rRNA/L5/L18/L25 subcomplex. Contacts the 5S and 23S rRNAs.</text>
</comment>
<comment type="function">
    <text evidence="7">This is one of the proteins that bind and probably mediate the attachment of the 5S RNA into the large ribosomal subunit, where it forms part of the central protuberance.</text>
</comment>
<dbReference type="CDD" id="cd00432">
    <property type="entry name" value="Ribosomal_L18_L5e"/>
    <property type="match status" value="1"/>
</dbReference>
<dbReference type="Pfam" id="PF00861">
    <property type="entry name" value="Ribosomal_L18p"/>
    <property type="match status" value="1"/>
</dbReference>
<proteinExistence type="inferred from homology"/>
<dbReference type="FunFam" id="3.30.420.100:FF:000001">
    <property type="entry name" value="50S ribosomal protein L18"/>
    <property type="match status" value="1"/>
</dbReference>
<dbReference type="GO" id="GO:0003735">
    <property type="term" value="F:structural constituent of ribosome"/>
    <property type="evidence" value="ECO:0007669"/>
    <property type="project" value="InterPro"/>
</dbReference>
<evidence type="ECO:0000256" key="3">
    <source>
        <dbReference type="ARBA" id="ARBA00022884"/>
    </source>
</evidence>
<dbReference type="GO" id="GO:0008097">
    <property type="term" value="F:5S rRNA binding"/>
    <property type="evidence" value="ECO:0007669"/>
    <property type="project" value="TreeGrafter"/>
</dbReference>
<evidence type="ECO:0000256" key="6">
    <source>
        <dbReference type="ARBA" id="ARBA00035197"/>
    </source>
</evidence>
<evidence type="ECO:0000313" key="8">
    <source>
        <dbReference type="EMBL" id="PIP46434.1"/>
    </source>
</evidence>
<dbReference type="InterPro" id="IPR005484">
    <property type="entry name" value="Ribosomal_uL18_bac/plant/anim"/>
</dbReference>
<dbReference type="PANTHER" id="PTHR12899:SF3">
    <property type="entry name" value="LARGE RIBOSOMAL SUBUNIT PROTEIN UL18M"/>
    <property type="match status" value="1"/>
</dbReference>
<dbReference type="HAMAP" id="MF_01337_B">
    <property type="entry name" value="Ribosomal_uL18_B"/>
    <property type="match status" value="1"/>
</dbReference>
<dbReference type="Proteomes" id="UP000230007">
    <property type="component" value="Unassembled WGS sequence"/>
</dbReference>
<dbReference type="SUPFAM" id="SSF53137">
    <property type="entry name" value="Translational machinery components"/>
    <property type="match status" value="1"/>
</dbReference>
<comment type="similarity">
    <text evidence="1 7">Belongs to the universal ribosomal protein uL18 family.</text>
</comment>
<dbReference type="AlphaFoldDB" id="A0A2H0AM18"/>
<accession>A0A2H0AM18</accession>
<dbReference type="Gene3D" id="3.30.420.100">
    <property type="match status" value="1"/>
</dbReference>
<keyword evidence="2 7" id="KW-0699">rRNA-binding</keyword>
<organism evidence="8 9">
    <name type="scientific">Candidatus Colwellbacteria bacterium CG23_combo_of_CG06-09_8_20_14_all_42_19</name>
    <dbReference type="NCBI Taxonomy" id="1974541"/>
    <lineage>
        <taxon>Bacteria</taxon>
        <taxon>Candidatus Colwelliibacteriota</taxon>
    </lineage>
</organism>
<gene>
    <name evidence="7" type="primary">rplR</name>
    <name evidence="8" type="ORF">COX15_00565</name>
</gene>
<keyword evidence="3 7" id="KW-0694">RNA-binding</keyword>